<feature type="region of interest" description="Disordered" evidence="1">
    <location>
        <begin position="1"/>
        <end position="48"/>
    </location>
</feature>
<organism evidence="2">
    <name type="scientific">Magnetococcus massalia (strain MO-1)</name>
    <dbReference type="NCBI Taxonomy" id="451514"/>
    <lineage>
        <taxon>Bacteria</taxon>
        <taxon>Pseudomonadati</taxon>
        <taxon>Pseudomonadota</taxon>
        <taxon>Magnetococcia</taxon>
        <taxon>Magnetococcales</taxon>
        <taxon>Magnetococcaceae</taxon>
        <taxon>Magnetococcus</taxon>
    </lineage>
</organism>
<evidence type="ECO:0000313" key="2">
    <source>
        <dbReference type="EMBL" id="CRH08015.1"/>
    </source>
</evidence>
<dbReference type="EMBL" id="LO017727">
    <property type="protein sequence ID" value="CRH08015.1"/>
    <property type="molecule type" value="Genomic_DNA"/>
</dbReference>
<feature type="compositionally biased region" description="Basic residues" evidence="1">
    <location>
        <begin position="32"/>
        <end position="48"/>
    </location>
</feature>
<name>A0A1S7LM93_MAGMO</name>
<sequence length="48" mass="5268">MAEAQKTAKADALMNKAQMQKSMAQARAQSAKAKHMINKPKPRLKSEA</sequence>
<protein>
    <submittedName>
        <fullName evidence="2">Uncharacterized protein</fullName>
    </submittedName>
</protein>
<gene>
    <name evidence="2" type="ORF">MAGMO_3887</name>
</gene>
<proteinExistence type="predicted"/>
<dbReference type="AlphaFoldDB" id="A0A1S7LM93"/>
<accession>A0A1S7LM93</accession>
<reference evidence="2" key="1">
    <citation type="submission" date="2015-04" db="EMBL/GenBank/DDBJ databases">
        <authorList>
            <person name="Syromyatnikov M.Y."/>
            <person name="Popov V.N."/>
        </authorList>
    </citation>
    <scope>NUCLEOTIDE SEQUENCE</scope>
    <source>
        <strain evidence="2">MO-1</strain>
    </source>
</reference>
<evidence type="ECO:0000256" key="1">
    <source>
        <dbReference type="SAM" id="MobiDB-lite"/>
    </source>
</evidence>